<sequence length="92" mass="10196">HLAERMQILGAISHDLQTPITRMKLRSEFMDDSAGRDKLTHDLQEVEQLVRDGLAYARSAGAATEPPARIDLDAFLDSLVCDYTDIGKPVTL</sequence>
<dbReference type="InterPro" id="IPR036097">
    <property type="entry name" value="HisK_dim/P_sf"/>
</dbReference>
<evidence type="ECO:0000313" key="4">
    <source>
        <dbReference type="Proteomes" id="UP000645612"/>
    </source>
</evidence>
<dbReference type="AlphaFoldDB" id="A0A8I1B188"/>
<feature type="non-terminal residue" evidence="3">
    <location>
        <position position="1"/>
    </location>
</feature>
<feature type="non-terminal residue" evidence="3">
    <location>
        <position position="92"/>
    </location>
</feature>
<keyword evidence="3" id="KW-0808">Transferase</keyword>
<dbReference type="SUPFAM" id="SSF47384">
    <property type="entry name" value="Homodimeric domain of signal transducing histidine kinase"/>
    <property type="match status" value="1"/>
</dbReference>
<dbReference type="GO" id="GO:0000155">
    <property type="term" value="F:phosphorelay sensor kinase activity"/>
    <property type="evidence" value="ECO:0007669"/>
    <property type="project" value="InterPro"/>
</dbReference>
<name>A0A8I1B188_BURCE</name>
<dbReference type="EC" id="2.7.13.3" evidence="2"/>
<accession>A0A8I1B188</accession>
<proteinExistence type="predicted"/>
<organism evidence="3 4">
    <name type="scientific">Burkholderia cepacia</name>
    <name type="common">Pseudomonas cepacia</name>
    <dbReference type="NCBI Taxonomy" id="292"/>
    <lineage>
        <taxon>Bacteria</taxon>
        <taxon>Pseudomonadati</taxon>
        <taxon>Pseudomonadota</taxon>
        <taxon>Betaproteobacteria</taxon>
        <taxon>Burkholderiales</taxon>
        <taxon>Burkholderiaceae</taxon>
        <taxon>Burkholderia</taxon>
        <taxon>Burkholderia cepacia complex</taxon>
    </lineage>
</organism>
<reference evidence="3" key="1">
    <citation type="submission" date="2020-12" db="EMBL/GenBank/DDBJ databases">
        <title>Burkholderia cepacia complex in Mexico.</title>
        <authorList>
            <person name="Estrada P."/>
        </authorList>
    </citation>
    <scope>NUCLEOTIDE SEQUENCE</scope>
    <source>
        <strain evidence="3">871</strain>
    </source>
</reference>
<keyword evidence="3" id="KW-0418">Kinase</keyword>
<gene>
    <name evidence="3" type="ORF">JAO13_41765</name>
</gene>
<dbReference type="CDD" id="cd00082">
    <property type="entry name" value="HisKA"/>
    <property type="match status" value="1"/>
</dbReference>
<dbReference type="Gene3D" id="1.10.287.130">
    <property type="match status" value="1"/>
</dbReference>
<evidence type="ECO:0000256" key="1">
    <source>
        <dbReference type="ARBA" id="ARBA00000085"/>
    </source>
</evidence>
<comment type="caution">
    <text evidence="3">The sequence shown here is derived from an EMBL/GenBank/DDBJ whole genome shotgun (WGS) entry which is preliminary data.</text>
</comment>
<protein>
    <recommendedName>
        <fullName evidence="2">histidine kinase</fullName>
        <ecNumber evidence="2">2.7.13.3</ecNumber>
    </recommendedName>
</protein>
<comment type="catalytic activity">
    <reaction evidence="1">
        <text>ATP + protein L-histidine = ADP + protein N-phospho-L-histidine.</text>
        <dbReference type="EC" id="2.7.13.3"/>
    </reaction>
</comment>
<dbReference type="InterPro" id="IPR003661">
    <property type="entry name" value="HisK_dim/P_dom"/>
</dbReference>
<dbReference type="EMBL" id="JAEDXG010000365">
    <property type="protein sequence ID" value="MBH9702947.1"/>
    <property type="molecule type" value="Genomic_DNA"/>
</dbReference>
<evidence type="ECO:0000256" key="2">
    <source>
        <dbReference type="ARBA" id="ARBA00012438"/>
    </source>
</evidence>
<evidence type="ECO:0000313" key="3">
    <source>
        <dbReference type="EMBL" id="MBH9702947.1"/>
    </source>
</evidence>
<dbReference type="Proteomes" id="UP000645612">
    <property type="component" value="Unassembled WGS sequence"/>
</dbReference>